<sequence length="120" mass="14142">QRPKDVWLDLKECFAQTSAPHIQKAIEGKVANKKKEKKKQVLDEEASEFLKFIKQSEYKLVDQLNHMLIVNEEHVLHDIMLDKFRDVIGNITTNNYLSFRDEEISTKDISFVFANEFRKS</sequence>
<organism evidence="1 2">
    <name type="scientific">Mucuna pruriens</name>
    <name type="common">Velvet bean</name>
    <name type="synonym">Dolichos pruriens</name>
    <dbReference type="NCBI Taxonomy" id="157652"/>
    <lineage>
        <taxon>Eukaryota</taxon>
        <taxon>Viridiplantae</taxon>
        <taxon>Streptophyta</taxon>
        <taxon>Embryophyta</taxon>
        <taxon>Tracheophyta</taxon>
        <taxon>Spermatophyta</taxon>
        <taxon>Magnoliopsida</taxon>
        <taxon>eudicotyledons</taxon>
        <taxon>Gunneridae</taxon>
        <taxon>Pentapetalae</taxon>
        <taxon>rosids</taxon>
        <taxon>fabids</taxon>
        <taxon>Fabales</taxon>
        <taxon>Fabaceae</taxon>
        <taxon>Papilionoideae</taxon>
        <taxon>50 kb inversion clade</taxon>
        <taxon>NPAAA clade</taxon>
        <taxon>indigoferoid/millettioid clade</taxon>
        <taxon>Phaseoleae</taxon>
        <taxon>Mucuna</taxon>
    </lineage>
</organism>
<accession>A0A371I3Q6</accession>
<protein>
    <submittedName>
        <fullName evidence="1">Uncharacterized protein</fullName>
    </submittedName>
</protein>
<keyword evidence="2" id="KW-1185">Reference proteome</keyword>
<evidence type="ECO:0000313" key="2">
    <source>
        <dbReference type="Proteomes" id="UP000257109"/>
    </source>
</evidence>
<dbReference type="Proteomes" id="UP000257109">
    <property type="component" value="Unassembled WGS sequence"/>
</dbReference>
<proteinExistence type="predicted"/>
<dbReference type="PANTHER" id="PTHR32108:SF9">
    <property type="entry name" value="REVERSE TRANSCRIPTASE RNASE H-LIKE DOMAIN-CONTAINING PROTEIN"/>
    <property type="match status" value="1"/>
</dbReference>
<evidence type="ECO:0000313" key="1">
    <source>
        <dbReference type="EMBL" id="RDY09659.1"/>
    </source>
</evidence>
<name>A0A371I3Q6_MUCPR</name>
<comment type="caution">
    <text evidence="1">The sequence shown here is derived from an EMBL/GenBank/DDBJ whole genome shotgun (WGS) entry which is preliminary data.</text>
</comment>
<dbReference type="EMBL" id="QJKJ01000995">
    <property type="protein sequence ID" value="RDY09659.1"/>
    <property type="molecule type" value="Genomic_DNA"/>
</dbReference>
<dbReference type="PANTHER" id="PTHR32108">
    <property type="entry name" value="DNA-DIRECTED RNA POLYMERASE SUBUNIT ALPHA"/>
    <property type="match status" value="1"/>
</dbReference>
<reference evidence="1" key="1">
    <citation type="submission" date="2018-05" db="EMBL/GenBank/DDBJ databases">
        <title>Draft genome of Mucuna pruriens seed.</title>
        <authorList>
            <person name="Nnadi N.E."/>
            <person name="Vos R."/>
            <person name="Hasami M.H."/>
            <person name="Devisetty U.K."/>
            <person name="Aguiy J.C."/>
        </authorList>
    </citation>
    <scope>NUCLEOTIDE SEQUENCE [LARGE SCALE GENOMIC DNA]</scope>
    <source>
        <strain evidence="1">JCA_2017</strain>
    </source>
</reference>
<gene>
    <name evidence="1" type="ORF">CR513_05951</name>
</gene>
<feature type="non-terminal residue" evidence="1">
    <location>
        <position position="1"/>
    </location>
</feature>
<dbReference type="AlphaFoldDB" id="A0A371I3Q6"/>
<feature type="non-terminal residue" evidence="1">
    <location>
        <position position="120"/>
    </location>
</feature>